<feature type="region of interest" description="Disordered" evidence="1">
    <location>
        <begin position="177"/>
        <end position="202"/>
    </location>
</feature>
<feature type="domain" description="DUF6589" evidence="2">
    <location>
        <begin position="489"/>
        <end position="637"/>
    </location>
</feature>
<organism evidence="3 4">
    <name type="scientific">Armillaria ostoyae</name>
    <name type="common">Armillaria root rot fungus</name>
    <dbReference type="NCBI Taxonomy" id="47428"/>
    <lineage>
        <taxon>Eukaryota</taxon>
        <taxon>Fungi</taxon>
        <taxon>Dikarya</taxon>
        <taxon>Basidiomycota</taxon>
        <taxon>Agaricomycotina</taxon>
        <taxon>Agaricomycetes</taxon>
        <taxon>Agaricomycetidae</taxon>
        <taxon>Agaricales</taxon>
        <taxon>Marasmiineae</taxon>
        <taxon>Physalacriaceae</taxon>
        <taxon>Armillaria</taxon>
    </lineage>
</organism>
<dbReference type="OrthoDB" id="3040861at2759"/>
<dbReference type="STRING" id="47428.A0A284R672"/>
<evidence type="ECO:0000313" key="4">
    <source>
        <dbReference type="Proteomes" id="UP000219338"/>
    </source>
</evidence>
<evidence type="ECO:0000256" key="1">
    <source>
        <dbReference type="SAM" id="MobiDB-lite"/>
    </source>
</evidence>
<evidence type="ECO:0000259" key="2">
    <source>
        <dbReference type="Pfam" id="PF20231"/>
    </source>
</evidence>
<dbReference type="AlphaFoldDB" id="A0A284R672"/>
<dbReference type="EMBL" id="FUEG01000005">
    <property type="protein sequence ID" value="SJL04213.1"/>
    <property type="molecule type" value="Genomic_DNA"/>
</dbReference>
<protein>
    <recommendedName>
        <fullName evidence="2">DUF6589 domain-containing protein</fullName>
    </recommendedName>
</protein>
<keyword evidence="4" id="KW-1185">Reference proteome</keyword>
<sequence>MTKTRRRRSSLNPSALFSVSSSAASGSSVGTGSIFSFQGLSTPRTPSNLIPLSYEHDARSYISSSGSGPSGSLLFDASPLPIPHSSDFSQRLQLIEPPSPLSPVLPDILNTFDVETADICAPDYKYSQSMPPPAVLASPLPIALSLSDQQKVPVPTSYDIHWATPCNKDLANLPSAPESFANNATATASSPPNDVPPKIRRAPCRTNVEKTSLAKEYLSSISLNPVNFLKTLVTDEEFFSYQQGLYRVNSQLIPELLDALWDHDQIRLHMEAWMESKALDLVADKVYDEFEGAKSRFLMYSNQVTPEFATTWVFDEEMKKARIHMPKWNRILKAATESKIAAEKNCQRNPHLGCNIVTAQILHLRSQSCSKLQIILGLFASATGASHQMIEVLNHASLSVSYPTIQNIIHSLGNGAIAEATTISCKFHSNAYDNYNTMSSIFVEQTPNRMCKVQSGTFTVLYKLQGIKDPNHLLLDPILKCLKASRDVTLTEIRSSSDQMSSYLHQTQVTIVNILMKYVQNFSYLKSNTAIQYKPRRQLPSTPKTEFYPLRMATIEEATVEGNLHIHDDAYLNQMQCDPNSLNDTAILLYTDQLTLSRVRTCQLEQLGNLTAWARRDPFQTYVGKFHMNMNVSSMFNPTPIFKTPLQNNTLGFREAILLPIWLPFR</sequence>
<name>A0A284R672_ARMOS</name>
<dbReference type="InterPro" id="IPR046496">
    <property type="entry name" value="DUF6589"/>
</dbReference>
<accession>A0A284R672</accession>
<proteinExistence type="predicted"/>
<reference evidence="4" key="1">
    <citation type="journal article" date="2017" name="Nat. Ecol. Evol.">
        <title>Genome expansion and lineage-specific genetic innovations in the forest pathogenic fungi Armillaria.</title>
        <authorList>
            <person name="Sipos G."/>
            <person name="Prasanna A.N."/>
            <person name="Walter M.C."/>
            <person name="O'Connor E."/>
            <person name="Balint B."/>
            <person name="Krizsan K."/>
            <person name="Kiss B."/>
            <person name="Hess J."/>
            <person name="Varga T."/>
            <person name="Slot J."/>
            <person name="Riley R."/>
            <person name="Boka B."/>
            <person name="Rigling D."/>
            <person name="Barry K."/>
            <person name="Lee J."/>
            <person name="Mihaltcheva S."/>
            <person name="LaButti K."/>
            <person name="Lipzen A."/>
            <person name="Waldron R."/>
            <person name="Moloney N.M."/>
            <person name="Sperisen C."/>
            <person name="Kredics L."/>
            <person name="Vagvoelgyi C."/>
            <person name="Patrignani A."/>
            <person name="Fitzpatrick D."/>
            <person name="Nagy I."/>
            <person name="Doyle S."/>
            <person name="Anderson J.B."/>
            <person name="Grigoriev I.V."/>
            <person name="Gueldener U."/>
            <person name="Muensterkoetter M."/>
            <person name="Nagy L.G."/>
        </authorList>
    </citation>
    <scope>NUCLEOTIDE SEQUENCE [LARGE SCALE GENOMIC DNA]</scope>
    <source>
        <strain evidence="4">C18/9</strain>
    </source>
</reference>
<feature type="compositionally biased region" description="Low complexity" evidence="1">
    <location>
        <begin position="181"/>
        <end position="192"/>
    </location>
</feature>
<evidence type="ECO:0000313" key="3">
    <source>
        <dbReference type="EMBL" id="SJL04213.1"/>
    </source>
</evidence>
<dbReference type="Pfam" id="PF20231">
    <property type="entry name" value="DUF6589"/>
    <property type="match status" value="1"/>
</dbReference>
<dbReference type="Proteomes" id="UP000219338">
    <property type="component" value="Unassembled WGS sequence"/>
</dbReference>
<gene>
    <name evidence="3" type="ORF">ARMOST_07574</name>
</gene>